<name>A0A4Y2CGA2_ARAVE</name>
<dbReference type="AlphaFoldDB" id="A0A4Y2CGA2"/>
<evidence type="ECO:0000256" key="1">
    <source>
        <dbReference type="SAM" id="MobiDB-lite"/>
    </source>
</evidence>
<dbReference type="EMBL" id="BGPR01239112">
    <property type="protein sequence ID" value="GBM03340.1"/>
    <property type="molecule type" value="Genomic_DNA"/>
</dbReference>
<proteinExistence type="predicted"/>
<sequence length="100" mass="11483">CCNSLSTEARVLVPIIGDDTTPEGGTYYRRRDSSPAPISKSENPLTYPAAFHLRTRDAPRWVIRNRYSEYSISEVKDGGYTDLSCRTVMFNSIKMKQFYY</sequence>
<reference evidence="2 3" key="1">
    <citation type="journal article" date="2019" name="Sci. Rep.">
        <title>Orb-weaving spider Araneus ventricosus genome elucidates the spidroin gene catalogue.</title>
        <authorList>
            <person name="Kono N."/>
            <person name="Nakamura H."/>
            <person name="Ohtoshi R."/>
            <person name="Moran D.A.P."/>
            <person name="Shinohara A."/>
            <person name="Yoshida Y."/>
            <person name="Fujiwara M."/>
            <person name="Mori M."/>
            <person name="Tomita M."/>
            <person name="Arakawa K."/>
        </authorList>
    </citation>
    <scope>NUCLEOTIDE SEQUENCE [LARGE SCALE GENOMIC DNA]</scope>
</reference>
<comment type="caution">
    <text evidence="2">The sequence shown here is derived from an EMBL/GenBank/DDBJ whole genome shotgun (WGS) entry which is preliminary data.</text>
</comment>
<feature type="region of interest" description="Disordered" evidence="1">
    <location>
        <begin position="19"/>
        <end position="43"/>
    </location>
</feature>
<evidence type="ECO:0000313" key="2">
    <source>
        <dbReference type="EMBL" id="GBM03340.1"/>
    </source>
</evidence>
<accession>A0A4Y2CGA2</accession>
<keyword evidence="3" id="KW-1185">Reference proteome</keyword>
<dbReference type="Proteomes" id="UP000499080">
    <property type="component" value="Unassembled WGS sequence"/>
</dbReference>
<feature type="non-terminal residue" evidence="2">
    <location>
        <position position="1"/>
    </location>
</feature>
<evidence type="ECO:0000313" key="3">
    <source>
        <dbReference type="Proteomes" id="UP000499080"/>
    </source>
</evidence>
<organism evidence="2 3">
    <name type="scientific">Araneus ventricosus</name>
    <name type="common">Orbweaver spider</name>
    <name type="synonym">Epeira ventricosa</name>
    <dbReference type="NCBI Taxonomy" id="182803"/>
    <lineage>
        <taxon>Eukaryota</taxon>
        <taxon>Metazoa</taxon>
        <taxon>Ecdysozoa</taxon>
        <taxon>Arthropoda</taxon>
        <taxon>Chelicerata</taxon>
        <taxon>Arachnida</taxon>
        <taxon>Araneae</taxon>
        <taxon>Araneomorphae</taxon>
        <taxon>Entelegynae</taxon>
        <taxon>Araneoidea</taxon>
        <taxon>Araneidae</taxon>
        <taxon>Araneus</taxon>
    </lineage>
</organism>
<protein>
    <submittedName>
        <fullName evidence="2">Uncharacterized protein</fullName>
    </submittedName>
</protein>
<gene>
    <name evidence="2" type="ORF">AVEN_209266_1</name>
</gene>